<protein>
    <recommendedName>
        <fullName evidence="5">C-type lectin domain-containing protein</fullName>
    </recommendedName>
</protein>
<proteinExistence type="predicted"/>
<dbReference type="EMBL" id="CACVKT020001799">
    <property type="protein sequence ID" value="CAC5371756.1"/>
    <property type="molecule type" value="Genomic_DNA"/>
</dbReference>
<keyword evidence="2" id="KW-1133">Transmembrane helix</keyword>
<dbReference type="CDD" id="cd12087">
    <property type="entry name" value="TM_EGFR-like"/>
    <property type="match status" value="1"/>
</dbReference>
<reference evidence="3 4" key="1">
    <citation type="submission" date="2020-06" db="EMBL/GenBank/DDBJ databases">
        <authorList>
            <person name="Li R."/>
            <person name="Bekaert M."/>
        </authorList>
    </citation>
    <scope>NUCLEOTIDE SEQUENCE [LARGE SCALE GENOMIC DNA]</scope>
    <source>
        <strain evidence="4">wild</strain>
    </source>
</reference>
<evidence type="ECO:0000256" key="2">
    <source>
        <dbReference type="SAM" id="Phobius"/>
    </source>
</evidence>
<feature type="compositionally biased region" description="Polar residues" evidence="1">
    <location>
        <begin position="397"/>
        <end position="413"/>
    </location>
</feature>
<feature type="compositionally biased region" description="Basic and acidic residues" evidence="1">
    <location>
        <begin position="517"/>
        <end position="531"/>
    </location>
</feature>
<keyword evidence="2" id="KW-0812">Transmembrane</keyword>
<dbReference type="Proteomes" id="UP000507470">
    <property type="component" value="Unassembled WGS sequence"/>
</dbReference>
<accession>A0A6J8APR0</accession>
<gene>
    <name evidence="3" type="ORF">MCOR_10102</name>
</gene>
<evidence type="ECO:0000313" key="4">
    <source>
        <dbReference type="Proteomes" id="UP000507470"/>
    </source>
</evidence>
<keyword evidence="2" id="KW-0472">Membrane</keyword>
<feature type="region of interest" description="Disordered" evidence="1">
    <location>
        <begin position="397"/>
        <end position="420"/>
    </location>
</feature>
<keyword evidence="4" id="KW-1185">Reference proteome</keyword>
<evidence type="ECO:0000313" key="3">
    <source>
        <dbReference type="EMBL" id="CAC5371756.1"/>
    </source>
</evidence>
<dbReference type="AlphaFoldDB" id="A0A6J8APR0"/>
<feature type="region of interest" description="Disordered" evidence="1">
    <location>
        <begin position="504"/>
        <end position="531"/>
    </location>
</feature>
<organism evidence="3 4">
    <name type="scientific">Mytilus coruscus</name>
    <name type="common">Sea mussel</name>
    <dbReference type="NCBI Taxonomy" id="42192"/>
    <lineage>
        <taxon>Eukaryota</taxon>
        <taxon>Metazoa</taxon>
        <taxon>Spiralia</taxon>
        <taxon>Lophotrochozoa</taxon>
        <taxon>Mollusca</taxon>
        <taxon>Bivalvia</taxon>
        <taxon>Autobranchia</taxon>
        <taxon>Pteriomorphia</taxon>
        <taxon>Mytilida</taxon>
        <taxon>Mytiloidea</taxon>
        <taxon>Mytilidae</taxon>
        <taxon>Mytilinae</taxon>
        <taxon>Mytilus</taxon>
    </lineage>
</organism>
<feature type="transmembrane region" description="Helical" evidence="2">
    <location>
        <begin position="314"/>
        <end position="339"/>
    </location>
</feature>
<sequence>MENILSLIYTLFAFCYCREEHNITFHESKTTWDEAVRYCSDSGGVLYSDEADIRNKTEYGDDEVWTGKYKAFTPWAITLGCYRINFDDNSRNIFSVQHSEQPECQKICTWTDFFAIKGRKCKCVQRDELQIKDRIRPCNCTTCVTVLRHGIANIREESETGCSAKNTNCLCVAATCEFKKLTLTPEICSNDYKSICDNNITLHPAKQIEAKTFCYNQNSILRWYTTDKDICDHGVAQHWTSGRRSVHEYIVQHNGDGSDLNPLQCFRVKKDNNDESYYADCDKFFPFFCKIGGNMNKDVSPPNVIDQANKSNSAAGVIGGTVPAILIISIVALTCIFLYKRRRTLKETQMRTVRSQDRPTKVNSDGQYHDIDMTNVNFSVSKPLSNSQELANTIAEDTSVYQGSSRPISNTPGGSKKADNLISNPGYNAINLKDNSNANYSVNSKGKLDEAGKMNSSDYDLAKPISDTEELDPYTANTDYDHLNNVKKPEISDVKVYDHLKNATESDPTYDHSGVTVRKDNDNYEHFNVEK</sequence>
<name>A0A6J8APR0_MYTCO</name>
<dbReference type="OrthoDB" id="6163163at2759"/>
<evidence type="ECO:0008006" key="5">
    <source>
        <dbReference type="Google" id="ProtNLM"/>
    </source>
</evidence>
<evidence type="ECO:0000256" key="1">
    <source>
        <dbReference type="SAM" id="MobiDB-lite"/>
    </source>
</evidence>
<dbReference type="CDD" id="cd00037">
    <property type="entry name" value="CLECT"/>
    <property type="match status" value="1"/>
</dbReference>